<sequence>MDFSGSGLSIPPNDKEKAEAILNFQKTVQSHNMTIKMLGVCFEKCVATPGESLTSTQQSCIWNCAQRNLETQYFILKRLEGMAAGMKPN</sequence>
<keyword evidence="1" id="KW-0496">Mitochondrion</keyword>
<organism evidence="3 4">
    <name type="scientific">Babesia duncani</name>
    <dbReference type="NCBI Taxonomy" id="323732"/>
    <lineage>
        <taxon>Eukaryota</taxon>
        <taxon>Sar</taxon>
        <taxon>Alveolata</taxon>
        <taxon>Apicomplexa</taxon>
        <taxon>Aconoidasida</taxon>
        <taxon>Piroplasmida</taxon>
        <taxon>Babesiidae</taxon>
        <taxon>Babesia</taxon>
    </lineage>
</organism>
<dbReference type="Gene3D" id="1.10.287.810">
    <property type="entry name" value="Mitochondrial import inner membrane translocase subunit tim13 like domains"/>
    <property type="match status" value="1"/>
</dbReference>
<protein>
    <recommendedName>
        <fullName evidence="1">Mitochondrial import inner membrane translocase subunit</fullName>
    </recommendedName>
</protein>
<comment type="function">
    <text evidence="1">Mitochondrial intermembrane chaperone that participates in the import and insertion of some multi-pass transmembrane proteins into the mitochondrial inner membrane. Also required for the transfer of beta-barrel precursors from the TOM complex to the sorting and assembly machinery (SAM complex) of the outer membrane. Acts as a chaperone-like protein that protects the hydrophobic precursors from aggregation and guide them through the mitochondrial intermembrane space.</text>
</comment>
<dbReference type="Proteomes" id="UP001214638">
    <property type="component" value="Unassembled WGS sequence"/>
</dbReference>
<dbReference type="SUPFAM" id="SSF144122">
    <property type="entry name" value="Tim10-like"/>
    <property type="match status" value="1"/>
</dbReference>
<keyword evidence="1" id="KW-0813">Transport</keyword>
<dbReference type="InterPro" id="IPR035427">
    <property type="entry name" value="Tim10-like_dom_sf"/>
</dbReference>
<gene>
    <name evidence="3" type="ORF">BdWA1_002528</name>
</gene>
<comment type="caution">
    <text evidence="3">The sequence shown here is derived from an EMBL/GenBank/DDBJ whole genome shotgun (WGS) entry which is preliminary data.</text>
</comment>
<keyword evidence="1" id="KW-0143">Chaperone</keyword>
<keyword evidence="1" id="KW-0653">Protein transport</keyword>
<dbReference type="GeneID" id="94336825"/>
<comment type="domain">
    <text evidence="1">The twin CX3C motif contains 4 conserved Cys residues that form 2 disulfide bonds in the mitochondrial intermembrane space.</text>
</comment>
<accession>A0AAD9PJP8</accession>
<dbReference type="GO" id="GO:0005743">
    <property type="term" value="C:mitochondrial inner membrane"/>
    <property type="evidence" value="ECO:0007669"/>
    <property type="project" value="UniProtKB-SubCell"/>
</dbReference>
<keyword evidence="1" id="KW-0472">Membrane</keyword>
<evidence type="ECO:0000256" key="1">
    <source>
        <dbReference type="RuleBase" id="RU367043"/>
    </source>
</evidence>
<keyword evidence="4" id="KW-1185">Reference proteome</keyword>
<evidence type="ECO:0000313" key="4">
    <source>
        <dbReference type="Proteomes" id="UP001214638"/>
    </source>
</evidence>
<comment type="similarity">
    <text evidence="1">Belongs to the small Tim family.</text>
</comment>
<dbReference type="RefSeq" id="XP_067802772.1">
    <property type="nucleotide sequence ID" value="XM_067947550.1"/>
</dbReference>
<keyword evidence="1" id="KW-0999">Mitochondrion inner membrane</keyword>
<dbReference type="KEGG" id="bdw:94336825"/>
<comment type="subcellular location">
    <subcellularLocation>
        <location evidence="1">Mitochondrion inner membrane</location>
        <topology evidence="1">Peripheral membrane protein</topology>
        <orientation evidence="1">Intermembrane side</orientation>
    </subcellularLocation>
</comment>
<keyword evidence="1" id="KW-0811">Translocation</keyword>
<keyword evidence="1" id="KW-1015">Disulfide bond</keyword>
<dbReference type="EMBL" id="JALLKP010000003">
    <property type="protein sequence ID" value="KAK2195930.1"/>
    <property type="molecule type" value="Genomic_DNA"/>
</dbReference>
<feature type="domain" description="Tim10-like" evidence="2">
    <location>
        <begin position="28"/>
        <end position="80"/>
    </location>
</feature>
<dbReference type="InterPro" id="IPR004217">
    <property type="entry name" value="Tim10-like"/>
</dbReference>
<dbReference type="GO" id="GO:0015031">
    <property type="term" value="P:protein transport"/>
    <property type="evidence" value="ECO:0007669"/>
    <property type="project" value="UniProtKB-KW"/>
</dbReference>
<name>A0AAD9PJP8_9APIC</name>
<proteinExistence type="inferred from homology"/>
<dbReference type="AlphaFoldDB" id="A0AAD9PJP8"/>
<evidence type="ECO:0000313" key="3">
    <source>
        <dbReference type="EMBL" id="KAK2195930.1"/>
    </source>
</evidence>
<reference evidence="3" key="1">
    <citation type="journal article" date="2023" name="Nat. Microbiol.">
        <title>Babesia duncani multi-omics identifies virulence factors and drug targets.</title>
        <authorList>
            <person name="Singh P."/>
            <person name="Lonardi S."/>
            <person name="Liang Q."/>
            <person name="Vydyam P."/>
            <person name="Khabirova E."/>
            <person name="Fang T."/>
            <person name="Gihaz S."/>
            <person name="Thekkiniath J."/>
            <person name="Munshi M."/>
            <person name="Abel S."/>
            <person name="Ciampossin L."/>
            <person name="Batugedara G."/>
            <person name="Gupta M."/>
            <person name="Lu X.M."/>
            <person name="Lenz T."/>
            <person name="Chakravarty S."/>
            <person name="Cornillot E."/>
            <person name="Hu Y."/>
            <person name="Ma W."/>
            <person name="Gonzalez L.M."/>
            <person name="Sanchez S."/>
            <person name="Estrada K."/>
            <person name="Sanchez-Flores A."/>
            <person name="Montero E."/>
            <person name="Harb O.S."/>
            <person name="Le Roch K.G."/>
            <person name="Mamoun C.B."/>
        </authorList>
    </citation>
    <scope>NUCLEOTIDE SEQUENCE</scope>
    <source>
        <strain evidence="3">WA1</strain>
    </source>
</reference>
<comment type="subunit">
    <text evidence="1">Heterohexamer.</text>
</comment>
<evidence type="ECO:0000259" key="2">
    <source>
        <dbReference type="Pfam" id="PF02953"/>
    </source>
</evidence>
<dbReference type="Pfam" id="PF02953">
    <property type="entry name" value="zf-Tim10_DDP"/>
    <property type="match status" value="1"/>
</dbReference>